<feature type="signal peptide" evidence="3">
    <location>
        <begin position="1"/>
        <end position="34"/>
    </location>
</feature>
<protein>
    <submittedName>
        <fullName evidence="5">Bacterial extracellular solute-binding proteins, family 3</fullName>
    </submittedName>
</protein>
<keyword evidence="2 3" id="KW-0732">Signal</keyword>
<dbReference type="Pfam" id="PF00497">
    <property type="entry name" value="SBP_bac_3"/>
    <property type="match status" value="1"/>
</dbReference>
<dbReference type="Proteomes" id="UP000092627">
    <property type="component" value="Unassembled WGS sequence"/>
</dbReference>
<dbReference type="AlphaFoldDB" id="A0A1A8TD12"/>
<evidence type="ECO:0000256" key="1">
    <source>
        <dbReference type="ARBA" id="ARBA00010333"/>
    </source>
</evidence>
<evidence type="ECO:0000313" key="5">
    <source>
        <dbReference type="EMBL" id="SBS30663.1"/>
    </source>
</evidence>
<reference evidence="5 6" key="1">
    <citation type="submission" date="2016-06" db="EMBL/GenBank/DDBJ databases">
        <authorList>
            <person name="Kjaerup R.B."/>
            <person name="Dalgaard T.S."/>
            <person name="Juul-Madsen H.R."/>
        </authorList>
    </citation>
    <scope>NUCLEOTIDE SEQUENCE [LARGE SCALE GENOMIC DNA]</scope>
    <source>
        <strain evidence="5 6">CECT 5080</strain>
    </source>
</reference>
<evidence type="ECO:0000256" key="2">
    <source>
        <dbReference type="ARBA" id="ARBA00022729"/>
    </source>
</evidence>
<dbReference type="PANTHER" id="PTHR35936:SF25">
    <property type="entry name" value="ABC TRANSPORTER SUBSTRATE-BINDING PROTEIN"/>
    <property type="match status" value="1"/>
</dbReference>
<keyword evidence="6" id="KW-1185">Reference proteome</keyword>
<feature type="chain" id="PRO_5008378963" evidence="3">
    <location>
        <begin position="35"/>
        <end position="271"/>
    </location>
</feature>
<evidence type="ECO:0000259" key="4">
    <source>
        <dbReference type="Pfam" id="PF00497"/>
    </source>
</evidence>
<organism evidence="5 6">
    <name type="scientific">Marinomonas aquimarina</name>
    <dbReference type="NCBI Taxonomy" id="295068"/>
    <lineage>
        <taxon>Bacteria</taxon>
        <taxon>Pseudomonadati</taxon>
        <taxon>Pseudomonadota</taxon>
        <taxon>Gammaproteobacteria</taxon>
        <taxon>Oceanospirillales</taxon>
        <taxon>Oceanospirillaceae</taxon>
        <taxon>Marinomonas</taxon>
    </lineage>
</organism>
<evidence type="ECO:0000313" key="6">
    <source>
        <dbReference type="Proteomes" id="UP000092627"/>
    </source>
</evidence>
<proteinExistence type="inferred from homology"/>
<feature type="domain" description="Solute-binding protein family 3/N-terminal" evidence="4">
    <location>
        <begin position="37"/>
        <end position="264"/>
    </location>
</feature>
<dbReference type="Gene3D" id="3.40.190.10">
    <property type="entry name" value="Periplasmic binding protein-like II"/>
    <property type="match status" value="2"/>
</dbReference>
<accession>A0A1A8TD12</accession>
<dbReference type="InterPro" id="IPR001638">
    <property type="entry name" value="Solute-binding_3/MltF_N"/>
</dbReference>
<dbReference type="SUPFAM" id="SSF53850">
    <property type="entry name" value="Periplasmic binding protein-like II"/>
    <property type="match status" value="1"/>
</dbReference>
<dbReference type="EMBL" id="FLOC01000008">
    <property type="protein sequence ID" value="SBS30663.1"/>
    <property type="molecule type" value="Genomic_DNA"/>
</dbReference>
<comment type="similarity">
    <text evidence="1">Belongs to the bacterial solute-binding protein 3 family.</text>
</comment>
<name>A0A1A8TD12_9GAMM</name>
<gene>
    <name evidence="5" type="ORF">MAQ5080_01738</name>
</gene>
<evidence type="ECO:0000256" key="3">
    <source>
        <dbReference type="SAM" id="SignalP"/>
    </source>
</evidence>
<dbReference type="STRING" id="295068.MAQ5080_01738"/>
<sequence>MPSQNGPTNQAPKPLSLSLLLVSFMALVSTSAFSDTLRIATDEWCPYDCIASQNQGKVGYLGDLLVETLEARGHKVEFVEVSYSRGLQLVREGKLDGTMACFREEAPDFVYPDFALGKSNSTFFSHKDSNWRYTGKESLEQAELIGIIKGYDYVDPTVMDYLNQTPDNVLAITGEKPLERLLEMLINGRLTAVIEDKSVLEYKAQQMGKADQLKVSGITDVVIDVYTSFSPQNPNSVEYAQIVSEETLKMREDGRLQTLLDRYGIQDWQAQ</sequence>
<dbReference type="PANTHER" id="PTHR35936">
    <property type="entry name" value="MEMBRANE-BOUND LYTIC MUREIN TRANSGLYCOSYLASE F"/>
    <property type="match status" value="1"/>
</dbReference>
<dbReference type="OrthoDB" id="5763510at2"/>